<protein>
    <submittedName>
        <fullName evidence="7">Flavin reductase like domain-containing protein</fullName>
    </submittedName>
</protein>
<feature type="domain" description="Flavin reductase like" evidence="6">
    <location>
        <begin position="114"/>
        <end position="262"/>
    </location>
</feature>
<dbReference type="SUPFAM" id="SSF50475">
    <property type="entry name" value="FMN-binding split barrel"/>
    <property type="match status" value="1"/>
</dbReference>
<reference evidence="7 8" key="1">
    <citation type="journal article" date="2024" name="J. Plant Pathol.">
        <title>Sequence and assembly of the genome of Seiridium unicorne, isolate CBS 538.82, causal agent of cypress canker disease.</title>
        <authorList>
            <person name="Scali E."/>
            <person name="Rocca G.D."/>
            <person name="Danti R."/>
            <person name="Garbelotto M."/>
            <person name="Barberini S."/>
            <person name="Baroncelli R."/>
            <person name="Emiliani G."/>
        </authorList>
    </citation>
    <scope>NUCLEOTIDE SEQUENCE [LARGE SCALE GENOMIC DNA]</scope>
    <source>
        <strain evidence="7 8">BM-138-508</strain>
    </source>
</reference>
<gene>
    <name evidence="7" type="ORF">SUNI508_01490</name>
</gene>
<dbReference type="EMBL" id="JARVKF010000396">
    <property type="protein sequence ID" value="KAK9417733.1"/>
    <property type="molecule type" value="Genomic_DNA"/>
</dbReference>
<dbReference type="Gene3D" id="2.30.110.10">
    <property type="entry name" value="Electron Transport, Fmn-binding Protein, Chain A"/>
    <property type="match status" value="1"/>
</dbReference>
<keyword evidence="2" id="KW-0285">Flavoprotein</keyword>
<feature type="region of interest" description="Disordered" evidence="5">
    <location>
        <begin position="65"/>
        <end position="86"/>
    </location>
</feature>
<dbReference type="Pfam" id="PF01613">
    <property type="entry name" value="Flavin_Reduct"/>
    <property type="match status" value="1"/>
</dbReference>
<accession>A0ABR2UTD4</accession>
<evidence type="ECO:0000256" key="4">
    <source>
        <dbReference type="ARBA" id="ARBA00038054"/>
    </source>
</evidence>
<dbReference type="PANTHER" id="PTHR33798">
    <property type="entry name" value="FLAVOPROTEIN OXYGENASE"/>
    <property type="match status" value="1"/>
</dbReference>
<evidence type="ECO:0000256" key="2">
    <source>
        <dbReference type="ARBA" id="ARBA00022630"/>
    </source>
</evidence>
<organism evidence="7 8">
    <name type="scientific">Seiridium unicorne</name>
    <dbReference type="NCBI Taxonomy" id="138068"/>
    <lineage>
        <taxon>Eukaryota</taxon>
        <taxon>Fungi</taxon>
        <taxon>Dikarya</taxon>
        <taxon>Ascomycota</taxon>
        <taxon>Pezizomycotina</taxon>
        <taxon>Sordariomycetes</taxon>
        <taxon>Xylariomycetidae</taxon>
        <taxon>Amphisphaeriales</taxon>
        <taxon>Sporocadaceae</taxon>
        <taxon>Seiridium</taxon>
    </lineage>
</organism>
<comment type="caution">
    <text evidence="7">The sequence shown here is derived from an EMBL/GenBank/DDBJ whole genome shotgun (WGS) entry which is preliminary data.</text>
</comment>
<comment type="similarity">
    <text evidence="4">Belongs to the flavoredoxin family.</text>
</comment>
<proteinExistence type="inferred from homology"/>
<keyword evidence="8" id="KW-1185">Reference proteome</keyword>
<dbReference type="InterPro" id="IPR012349">
    <property type="entry name" value="Split_barrel_FMN-bd"/>
</dbReference>
<evidence type="ECO:0000313" key="7">
    <source>
        <dbReference type="EMBL" id="KAK9417733.1"/>
    </source>
</evidence>
<evidence type="ECO:0000256" key="3">
    <source>
        <dbReference type="ARBA" id="ARBA00022643"/>
    </source>
</evidence>
<evidence type="ECO:0000256" key="5">
    <source>
        <dbReference type="SAM" id="MobiDB-lite"/>
    </source>
</evidence>
<evidence type="ECO:0000256" key="1">
    <source>
        <dbReference type="ARBA" id="ARBA00001917"/>
    </source>
</evidence>
<dbReference type="Proteomes" id="UP001408356">
    <property type="component" value="Unassembled WGS sequence"/>
</dbReference>
<name>A0ABR2UTD4_9PEZI</name>
<dbReference type="SMART" id="SM00903">
    <property type="entry name" value="Flavin_Reduct"/>
    <property type="match status" value="1"/>
</dbReference>
<sequence length="323" mass="35460">MKSPRIRPQSLSTSIGRIISNTSLPLSPPARMQSTKAPAANPFVLVPTLKEFKNIEASREKFDPTSPIVTTRTPAPGWKYGDGATDASSKAKSHVEIDPATDGRRMISNYKLLVSAIPRPVSFVSTVSKDGVSNLAPFSYFQVVDHDPVILVIGFSARPSRPKDTQRNLEETGECVINILSDHFVEAANATSLDVPYGTSEWGLSGLTPADSTTVAPKRVQEAIFSIEGKLLEMKSLDYHRHAEQGKPAGSLAIIEAKRFWAREDAIDITRENVDLEVLRPLVQLGGISYGRVRETFELPRPSLATELEDEKKGLKKFYDGND</sequence>
<dbReference type="InterPro" id="IPR002563">
    <property type="entry name" value="Flavin_Rdtase-like_dom"/>
</dbReference>
<evidence type="ECO:0000313" key="8">
    <source>
        <dbReference type="Proteomes" id="UP001408356"/>
    </source>
</evidence>
<dbReference type="PANTHER" id="PTHR33798:SF5">
    <property type="entry name" value="FLAVIN REDUCTASE LIKE DOMAIN-CONTAINING PROTEIN"/>
    <property type="match status" value="1"/>
</dbReference>
<evidence type="ECO:0000259" key="6">
    <source>
        <dbReference type="SMART" id="SM00903"/>
    </source>
</evidence>
<keyword evidence="3" id="KW-0288">FMN</keyword>
<comment type="cofactor">
    <cofactor evidence="1">
        <name>FMN</name>
        <dbReference type="ChEBI" id="CHEBI:58210"/>
    </cofactor>
</comment>